<feature type="transmembrane region" description="Helical" evidence="6">
    <location>
        <begin position="213"/>
        <end position="232"/>
    </location>
</feature>
<evidence type="ECO:0000256" key="4">
    <source>
        <dbReference type="ARBA" id="ARBA00022989"/>
    </source>
</evidence>
<proteinExistence type="predicted"/>
<dbReference type="RefSeq" id="WP_117493819.1">
    <property type="nucleotide sequence ID" value="NZ_CP094681.1"/>
</dbReference>
<evidence type="ECO:0008006" key="9">
    <source>
        <dbReference type="Google" id="ProtNLM"/>
    </source>
</evidence>
<dbReference type="PANTHER" id="PTHR30250">
    <property type="entry name" value="PST FAMILY PREDICTED COLANIC ACID TRANSPORTER"/>
    <property type="match status" value="1"/>
</dbReference>
<name>A0A3E3JYL2_9FIRM</name>
<reference evidence="7 8" key="1">
    <citation type="submission" date="2018-08" db="EMBL/GenBank/DDBJ databases">
        <title>A genome reference for cultivated species of the human gut microbiota.</title>
        <authorList>
            <person name="Zou Y."/>
            <person name="Xue W."/>
            <person name="Luo G."/>
        </authorList>
    </citation>
    <scope>NUCLEOTIDE SEQUENCE [LARGE SCALE GENOMIC DNA]</scope>
    <source>
        <strain evidence="7 8">AF37-2AT</strain>
    </source>
</reference>
<dbReference type="OrthoDB" id="9180265at2"/>
<feature type="transmembrane region" description="Helical" evidence="6">
    <location>
        <begin position="252"/>
        <end position="273"/>
    </location>
</feature>
<dbReference type="InterPro" id="IPR002797">
    <property type="entry name" value="Polysacc_synth"/>
</dbReference>
<dbReference type="GO" id="GO:0005886">
    <property type="term" value="C:plasma membrane"/>
    <property type="evidence" value="ECO:0007669"/>
    <property type="project" value="UniProtKB-SubCell"/>
</dbReference>
<evidence type="ECO:0000313" key="8">
    <source>
        <dbReference type="Proteomes" id="UP000261080"/>
    </source>
</evidence>
<evidence type="ECO:0000256" key="2">
    <source>
        <dbReference type="ARBA" id="ARBA00022475"/>
    </source>
</evidence>
<feature type="transmembrane region" description="Helical" evidence="6">
    <location>
        <begin position="12"/>
        <end position="32"/>
    </location>
</feature>
<evidence type="ECO:0000256" key="3">
    <source>
        <dbReference type="ARBA" id="ARBA00022692"/>
    </source>
</evidence>
<accession>A0A3E3JYL2</accession>
<evidence type="ECO:0000313" key="7">
    <source>
        <dbReference type="EMBL" id="RGE84839.1"/>
    </source>
</evidence>
<organism evidence="7 8">
    <name type="scientific">Sellimonas intestinalis</name>
    <dbReference type="NCBI Taxonomy" id="1653434"/>
    <lineage>
        <taxon>Bacteria</taxon>
        <taxon>Bacillati</taxon>
        <taxon>Bacillota</taxon>
        <taxon>Clostridia</taxon>
        <taxon>Lachnospirales</taxon>
        <taxon>Lachnospiraceae</taxon>
        <taxon>Sellimonas</taxon>
    </lineage>
</organism>
<evidence type="ECO:0000256" key="1">
    <source>
        <dbReference type="ARBA" id="ARBA00004651"/>
    </source>
</evidence>
<feature type="transmembrane region" description="Helical" evidence="6">
    <location>
        <begin position="358"/>
        <end position="380"/>
    </location>
</feature>
<feature type="transmembrane region" description="Helical" evidence="6">
    <location>
        <begin position="386"/>
        <end position="404"/>
    </location>
</feature>
<dbReference type="Proteomes" id="UP000261080">
    <property type="component" value="Unassembled WGS sequence"/>
</dbReference>
<feature type="transmembrane region" description="Helical" evidence="6">
    <location>
        <begin position="294"/>
        <end position="315"/>
    </location>
</feature>
<feature type="transmembrane region" description="Helical" evidence="6">
    <location>
        <begin position="327"/>
        <end position="346"/>
    </location>
</feature>
<feature type="transmembrane region" description="Helical" evidence="6">
    <location>
        <begin position="121"/>
        <end position="138"/>
    </location>
</feature>
<keyword evidence="2" id="KW-1003">Cell membrane</keyword>
<dbReference type="PANTHER" id="PTHR30250:SF11">
    <property type="entry name" value="O-ANTIGEN TRANSPORTER-RELATED"/>
    <property type="match status" value="1"/>
</dbReference>
<feature type="transmembrane region" description="Helical" evidence="6">
    <location>
        <begin position="52"/>
        <end position="71"/>
    </location>
</feature>
<feature type="transmembrane region" description="Helical" evidence="6">
    <location>
        <begin position="179"/>
        <end position="201"/>
    </location>
</feature>
<dbReference type="AlphaFoldDB" id="A0A3E3JYL2"/>
<keyword evidence="4 6" id="KW-1133">Transmembrane helix</keyword>
<dbReference type="EMBL" id="QVLX01000011">
    <property type="protein sequence ID" value="RGE84839.1"/>
    <property type="molecule type" value="Genomic_DNA"/>
</dbReference>
<feature type="transmembrane region" description="Helical" evidence="6">
    <location>
        <begin position="439"/>
        <end position="458"/>
    </location>
</feature>
<protein>
    <recommendedName>
        <fullName evidence="9">Polysaccharide biosynthesis protein C-terminal domain-containing protein</fullName>
    </recommendedName>
</protein>
<comment type="caution">
    <text evidence="7">The sequence shown here is derived from an EMBL/GenBank/DDBJ whole genome shotgun (WGS) entry which is preliminary data.</text>
</comment>
<feature type="transmembrane region" description="Helical" evidence="6">
    <location>
        <begin position="150"/>
        <end position="173"/>
    </location>
</feature>
<keyword evidence="8" id="KW-1185">Reference proteome</keyword>
<evidence type="ECO:0000256" key="5">
    <source>
        <dbReference type="ARBA" id="ARBA00023136"/>
    </source>
</evidence>
<dbReference type="InterPro" id="IPR050833">
    <property type="entry name" value="Poly_Biosynth_Transport"/>
</dbReference>
<sequence length="472" mass="53912">MKSVQESINKRALKAGIWYTICNFAIRGINFITTPFFTRLISKSDYGLYSNYASWLSLLTILTTLDLYTSVSRAKFDYEDNLDNYISSIQICGTFFTGICYCLVILFHTTFEQIFGMEMKYINIMFLYLLFSPSFTLLQAKHRQLLKYKIVSLMAGLSTIASVIISIFLVVAMEDDFEARVLGSTVTLIIFYFFTYLYNLWKGKNINTKYWKYALVIAVPLIPHVLAGNILGTSDRLMITKFCGSESTALYSVVYSCSLIVMVLYNSVNQAWSPWLYEQLSARNYKLISKSSKAYIILSLIAVCTIMLIGPEVVWIFGGRQYAESSKIVPCIMLGTFYWSLYTFFVNVEIYHKKTFGISVRTIIAALVNLLGNYLLIPIFGWEVAAYTTLGAYFLLLILHSFAGKNLGTDSYYSRKFFFLIAGIAFVFMLIIKVAYTDIILRLIVSIIFVSSGAVLVYKNQNVIKIWLNRKK</sequence>
<gene>
    <name evidence="7" type="ORF">DW016_14245</name>
</gene>
<dbReference type="Pfam" id="PF01943">
    <property type="entry name" value="Polysacc_synt"/>
    <property type="match status" value="1"/>
</dbReference>
<keyword evidence="3 6" id="KW-0812">Transmembrane</keyword>
<keyword evidence="5 6" id="KW-0472">Membrane</keyword>
<comment type="subcellular location">
    <subcellularLocation>
        <location evidence="1">Cell membrane</location>
        <topology evidence="1">Multi-pass membrane protein</topology>
    </subcellularLocation>
</comment>
<feature type="transmembrane region" description="Helical" evidence="6">
    <location>
        <begin position="91"/>
        <end position="109"/>
    </location>
</feature>
<feature type="transmembrane region" description="Helical" evidence="6">
    <location>
        <begin position="416"/>
        <end position="433"/>
    </location>
</feature>
<evidence type="ECO:0000256" key="6">
    <source>
        <dbReference type="SAM" id="Phobius"/>
    </source>
</evidence>